<evidence type="ECO:0000259" key="14">
    <source>
        <dbReference type="Pfam" id="PF03900"/>
    </source>
</evidence>
<dbReference type="CDD" id="cd13645">
    <property type="entry name" value="PBP2_HuPBGD_like"/>
    <property type="match status" value="1"/>
</dbReference>
<evidence type="ECO:0000256" key="9">
    <source>
        <dbReference type="ARBA" id="ARBA00023244"/>
    </source>
</evidence>
<dbReference type="InterPro" id="IPR000860">
    <property type="entry name" value="HemC"/>
</dbReference>
<dbReference type="SUPFAM" id="SSF54782">
    <property type="entry name" value="Porphobilinogen deaminase (hydroxymethylbilane synthase), C-terminal domain"/>
    <property type="match status" value="1"/>
</dbReference>
<comment type="cofactor">
    <cofactor evidence="1">
        <name>dipyrromethane</name>
        <dbReference type="ChEBI" id="CHEBI:60342"/>
    </cofactor>
</comment>
<dbReference type="PANTHER" id="PTHR11557">
    <property type="entry name" value="PORPHOBILINOGEN DEAMINASE"/>
    <property type="match status" value="1"/>
</dbReference>
<comment type="similarity">
    <text evidence="4">Belongs to the HMBS family.</text>
</comment>
<evidence type="ECO:0000256" key="3">
    <source>
        <dbReference type="ARBA" id="ARBA00004735"/>
    </source>
</evidence>
<dbReference type="GO" id="GO:0006782">
    <property type="term" value="P:protoporphyrinogen IX biosynthetic process"/>
    <property type="evidence" value="ECO:0007669"/>
    <property type="project" value="UniProtKB-UniPathway"/>
</dbReference>
<dbReference type="EMBL" id="MLQL01000001">
    <property type="protein sequence ID" value="OQE32397.1"/>
    <property type="molecule type" value="Genomic_DNA"/>
</dbReference>
<protein>
    <recommendedName>
        <fullName evidence="6">Porphobilinogen deaminase</fullName>
        <ecNumber evidence="5">2.5.1.61</ecNumber>
    </recommendedName>
    <alternativeName>
        <fullName evidence="11">Hydroxymethylbilane synthase</fullName>
    </alternativeName>
    <alternativeName>
        <fullName evidence="10">Pre-uroporphyrinogen synthase</fullName>
    </alternativeName>
</protein>
<dbReference type="PRINTS" id="PR00151">
    <property type="entry name" value="PORPHBDMNASE"/>
</dbReference>
<dbReference type="GO" id="GO:0005737">
    <property type="term" value="C:cytoplasm"/>
    <property type="evidence" value="ECO:0007669"/>
    <property type="project" value="TreeGrafter"/>
</dbReference>
<comment type="function">
    <text evidence="2">Tetrapolymerization of the monopyrrole PBG into the hydroxymethylbilane pre-uroporphyrinogen in several discrete steps.</text>
</comment>
<organism evidence="15 16">
    <name type="scientific">Penicillium flavigenum</name>
    <dbReference type="NCBI Taxonomy" id="254877"/>
    <lineage>
        <taxon>Eukaryota</taxon>
        <taxon>Fungi</taxon>
        <taxon>Dikarya</taxon>
        <taxon>Ascomycota</taxon>
        <taxon>Pezizomycotina</taxon>
        <taxon>Eurotiomycetes</taxon>
        <taxon>Eurotiomycetidae</taxon>
        <taxon>Eurotiales</taxon>
        <taxon>Aspergillaceae</taxon>
        <taxon>Penicillium</taxon>
    </lineage>
</organism>
<dbReference type="InterPro" id="IPR022417">
    <property type="entry name" value="Porphobilin_deaminase_N"/>
</dbReference>
<evidence type="ECO:0000256" key="7">
    <source>
        <dbReference type="ARBA" id="ARBA00022679"/>
    </source>
</evidence>
<evidence type="ECO:0000256" key="8">
    <source>
        <dbReference type="ARBA" id="ARBA00023133"/>
    </source>
</evidence>
<dbReference type="FunFam" id="3.40.190.10:FF:000086">
    <property type="entry name" value="Probable porphobilinogen deaminase"/>
    <property type="match status" value="1"/>
</dbReference>
<feature type="domain" description="Porphobilinogen deaminase C-terminal" evidence="14">
    <location>
        <begin position="301"/>
        <end position="378"/>
    </location>
</feature>
<evidence type="ECO:0000256" key="11">
    <source>
        <dbReference type="ARBA" id="ARBA00033064"/>
    </source>
</evidence>
<reference evidence="16" key="1">
    <citation type="journal article" date="2017" name="Nat. Microbiol.">
        <title>Global analysis of biosynthetic gene clusters reveals vast potential of secondary metabolite production in Penicillium species.</title>
        <authorList>
            <person name="Nielsen J.C."/>
            <person name="Grijseels S."/>
            <person name="Prigent S."/>
            <person name="Ji B."/>
            <person name="Dainat J."/>
            <person name="Nielsen K.F."/>
            <person name="Frisvad J.C."/>
            <person name="Workman M."/>
            <person name="Nielsen J."/>
        </authorList>
    </citation>
    <scope>NUCLEOTIDE SEQUENCE [LARGE SCALE GENOMIC DNA]</scope>
    <source>
        <strain evidence="16">IBT 14082</strain>
    </source>
</reference>
<evidence type="ECO:0000256" key="4">
    <source>
        <dbReference type="ARBA" id="ARBA00005638"/>
    </source>
</evidence>
<feature type="domain" description="Porphobilinogen deaminase N-terminal" evidence="13">
    <location>
        <begin position="74"/>
        <end position="288"/>
    </location>
</feature>
<dbReference type="AlphaFoldDB" id="A0A1V6U1E8"/>
<evidence type="ECO:0000256" key="5">
    <source>
        <dbReference type="ARBA" id="ARBA00012655"/>
    </source>
</evidence>
<evidence type="ECO:0000259" key="13">
    <source>
        <dbReference type="Pfam" id="PF01379"/>
    </source>
</evidence>
<dbReference type="NCBIfam" id="TIGR00212">
    <property type="entry name" value="hemC"/>
    <property type="match status" value="1"/>
</dbReference>
<accession>A0A1V6U1E8</accession>
<dbReference type="Pfam" id="PF03900">
    <property type="entry name" value="Porphobil_deamC"/>
    <property type="match status" value="1"/>
</dbReference>
<dbReference type="InterPro" id="IPR022419">
    <property type="entry name" value="Porphobilin_deaminase_cofac_BS"/>
</dbReference>
<name>A0A1V6U1E8_9EURO</name>
<proteinExistence type="inferred from homology"/>
<dbReference type="UniPathway" id="UPA00251">
    <property type="reaction ID" value="UER00319"/>
</dbReference>
<comment type="caution">
    <text evidence="15">The sequence shown here is derived from an EMBL/GenBank/DDBJ whole genome shotgun (WGS) entry which is preliminary data.</text>
</comment>
<keyword evidence="7" id="KW-0808">Transferase</keyword>
<comment type="catalytic activity">
    <reaction evidence="12">
        <text>4 porphobilinogen + H2O = hydroxymethylbilane + 4 NH4(+)</text>
        <dbReference type="Rhea" id="RHEA:13185"/>
        <dbReference type="ChEBI" id="CHEBI:15377"/>
        <dbReference type="ChEBI" id="CHEBI:28938"/>
        <dbReference type="ChEBI" id="CHEBI:57845"/>
        <dbReference type="ChEBI" id="CHEBI:58126"/>
        <dbReference type="EC" id="2.5.1.61"/>
    </reaction>
</comment>
<keyword evidence="16" id="KW-1185">Reference proteome</keyword>
<dbReference type="Proteomes" id="UP000191342">
    <property type="component" value="Unassembled WGS sequence"/>
</dbReference>
<dbReference type="InterPro" id="IPR036803">
    <property type="entry name" value="Porphobilinogen_deaminase_C_sf"/>
</dbReference>
<keyword evidence="9" id="KW-0627">Porphyrin biosynthesis</keyword>
<comment type="pathway">
    <text evidence="3">Porphyrin-containing compound metabolism; protoporphyrin-IX biosynthesis; coproporphyrinogen-III from 5-aminolevulinate: step 2/4.</text>
</comment>
<dbReference type="Gene3D" id="3.30.160.40">
    <property type="entry name" value="Porphobilinogen deaminase, C-terminal domain"/>
    <property type="match status" value="1"/>
</dbReference>
<dbReference type="GO" id="GO:0004418">
    <property type="term" value="F:hydroxymethylbilane synthase activity"/>
    <property type="evidence" value="ECO:0007669"/>
    <property type="project" value="UniProtKB-EC"/>
</dbReference>
<evidence type="ECO:0000256" key="2">
    <source>
        <dbReference type="ARBA" id="ARBA00002869"/>
    </source>
</evidence>
<dbReference type="STRING" id="254877.A0A1V6U1E8"/>
<evidence type="ECO:0000256" key="10">
    <source>
        <dbReference type="ARBA" id="ARBA00030685"/>
    </source>
</evidence>
<evidence type="ECO:0000313" key="16">
    <source>
        <dbReference type="Proteomes" id="UP000191342"/>
    </source>
</evidence>
<dbReference type="Gene3D" id="3.40.190.10">
    <property type="entry name" value="Periplasmic binding protein-like II"/>
    <property type="match status" value="2"/>
</dbReference>
<dbReference type="FunFam" id="3.30.160.40:FF:000002">
    <property type="entry name" value="Porphobilinogen deaminase"/>
    <property type="match status" value="1"/>
</dbReference>
<evidence type="ECO:0000256" key="1">
    <source>
        <dbReference type="ARBA" id="ARBA00001916"/>
    </source>
</evidence>
<dbReference type="Pfam" id="PF01379">
    <property type="entry name" value="Porphobil_deam"/>
    <property type="match status" value="1"/>
</dbReference>
<dbReference type="OrthoDB" id="564646at2759"/>
<dbReference type="EC" id="2.5.1.61" evidence="5"/>
<evidence type="ECO:0000256" key="6">
    <source>
        <dbReference type="ARBA" id="ARBA00016519"/>
    </source>
</evidence>
<dbReference type="SUPFAM" id="SSF53850">
    <property type="entry name" value="Periplasmic binding protein-like II"/>
    <property type="match status" value="1"/>
</dbReference>
<evidence type="ECO:0000313" key="15">
    <source>
        <dbReference type="EMBL" id="OQE32397.1"/>
    </source>
</evidence>
<dbReference type="PROSITE" id="PS00533">
    <property type="entry name" value="PORPHOBILINOGEN_DEAM"/>
    <property type="match status" value="1"/>
</dbReference>
<dbReference type="PANTHER" id="PTHR11557:SF0">
    <property type="entry name" value="PORPHOBILINOGEN DEAMINASE"/>
    <property type="match status" value="1"/>
</dbReference>
<keyword evidence="8" id="KW-0350">Heme biosynthesis</keyword>
<dbReference type="InterPro" id="IPR022418">
    <property type="entry name" value="Porphobilinogen_deaminase_C"/>
</dbReference>
<dbReference type="FunFam" id="3.40.190.10:FF:000005">
    <property type="entry name" value="Porphobilinogen deaminase"/>
    <property type="match status" value="1"/>
</dbReference>
<sequence length="402" mass="43602">MFYGAKQLPDLQLSRDRSSLNPLSPLRVTFLGCLVSGGHSSYNVHIYSHSLQAYSPHTLSLPEMSTPAPTQKTITIGTRKSKLALLQTNLVLDALKKAFPQYEYKIFSKETAGDLNTTIALRDFNTKNLWTEELEELMIDGQVDVIVHSLKDVPTTLPSSCKLGPSMPREDSRDVLVVKQGLPYKSLSEIPAGSVVGTSSIRRTAQLARKYPHLKVQDVRGNIGTRLSKLDAEDSPYACIILAAAGLLRLDLADRITQYLDSKNSGMLYAVGQGALGIEIRKEDTVLQDMLDKIGHQDTTFSVLAERSLLRTLEGGCSAPLGVETEWVQNAQGAKQLRMRSVVVSVDGTECAQVELEADVTSAESAEAFGITVAKALVADGAGDILEAIQQNKAKETVSTAV</sequence>
<gene>
    <name evidence="15" type="ORF">PENFLA_c001G05283</name>
</gene>
<evidence type="ECO:0000256" key="12">
    <source>
        <dbReference type="ARBA" id="ARBA00048169"/>
    </source>
</evidence>